<dbReference type="InterPro" id="IPR008979">
    <property type="entry name" value="Galactose-bd-like_sf"/>
</dbReference>
<dbReference type="Gene3D" id="2.40.160.20">
    <property type="match status" value="1"/>
</dbReference>
<dbReference type="InterPro" id="IPR029058">
    <property type="entry name" value="AB_hydrolase_fold"/>
</dbReference>
<dbReference type="Pfam" id="PF08530">
    <property type="entry name" value="PepX_C"/>
    <property type="match status" value="1"/>
</dbReference>
<dbReference type="AlphaFoldDB" id="A0A1I0J4R1"/>
<name>A0A1I0J4R1_9ACTN</name>
<dbReference type="InterPro" id="IPR013736">
    <property type="entry name" value="Xaa-Pro_dipept_C"/>
</dbReference>
<protein>
    <recommendedName>
        <fullName evidence="3">Xaa-Pro dipeptidyl-peptidase C-terminal domain-containing protein</fullName>
    </recommendedName>
</protein>
<dbReference type="PANTHER" id="PTHR43056:SF10">
    <property type="entry name" value="COCE_NOND FAMILY, PUTATIVE (AFU_ORTHOLOGUE AFUA_7G00600)-RELATED"/>
    <property type="match status" value="1"/>
</dbReference>
<dbReference type="Gene3D" id="3.40.50.1820">
    <property type="entry name" value="alpha/beta hydrolase"/>
    <property type="match status" value="1"/>
</dbReference>
<dbReference type="SUPFAM" id="SSF49785">
    <property type="entry name" value="Galactose-binding domain-like"/>
    <property type="match status" value="1"/>
</dbReference>
<dbReference type="InterPro" id="IPR005674">
    <property type="entry name" value="CocE/Ser_esterase"/>
</dbReference>
<dbReference type="Pfam" id="PF02129">
    <property type="entry name" value="Peptidase_S15"/>
    <property type="match status" value="1"/>
</dbReference>
<sequence>MLSGGADWQVVHADGTISIDTRYTLRTHDGAHLYITTSGVRHGPPEMLDRLASGEDVDPAEYFPAVLPLRDGRRAVSLAQQDAARGLRGTRGVRRPLRRLHPHLTPPPLLGAAMPKLDRPPLSVVVEHDAPMPMRDGTVLRGSVHRPADGGPFPALLVRTPYGEQTFRSVPVIPALQAGFAVVLQHCRGRGSSDGEFRPWRDEGADGHDTIAWITGQPWSNGEVVMSGMSYLAGCALQAAATRPPGLKAVVAQMTPHDFHDGLKYHGGAFALGSALNWGALQAMLGLLHAMEAGGKAGEDAGAAFGALLPVLGDQGTAARTLPVRDIPGIPWWRDWTGHPERDAYWEDLAETLRHDRIEVPVMHVAGWFDLFLAGTLENHRRLGGPLVIGPWTHLAPGASGAGRLDFGFGAQAGTIRLEQRQLAFLKGEDTGPAVQIFVMGDDVWREEESWPLARAVETRYHLHADGLLSPAPPASDEPRTFVFDPRDPVPTTGGPLLLADPTNVGPQDQRDVERRPDVLCYTTEELTADVEVTGPVTVTLRAATSAAGTDWTAKLVDVYPDGRAMSVIDGITRTSTSSGTYLIDLVATSQVFKAGHRIRVEISSSNFPRFDRNPGTGRPAAEAGEADLVVQRQRVFPDSFLTLPIVPR</sequence>
<dbReference type="SUPFAM" id="SSF53474">
    <property type="entry name" value="alpha/beta-Hydrolases"/>
    <property type="match status" value="1"/>
</dbReference>
<dbReference type="InterPro" id="IPR050585">
    <property type="entry name" value="Xaa-Pro_dipeptidyl-ppase/CocE"/>
</dbReference>
<evidence type="ECO:0000313" key="4">
    <source>
        <dbReference type="EMBL" id="SEU04733.1"/>
    </source>
</evidence>
<keyword evidence="5" id="KW-1185">Reference proteome</keyword>
<dbReference type="Proteomes" id="UP000199361">
    <property type="component" value="Unassembled WGS sequence"/>
</dbReference>
<accession>A0A1I0J4R1</accession>
<evidence type="ECO:0000259" key="3">
    <source>
        <dbReference type="SMART" id="SM00939"/>
    </source>
</evidence>
<dbReference type="EMBL" id="FOHX01000005">
    <property type="protein sequence ID" value="SEU04733.1"/>
    <property type="molecule type" value="Genomic_DNA"/>
</dbReference>
<reference evidence="4 5" key="1">
    <citation type="submission" date="2016-10" db="EMBL/GenBank/DDBJ databases">
        <authorList>
            <person name="de Groot N.N."/>
        </authorList>
    </citation>
    <scope>NUCLEOTIDE SEQUENCE [LARGE SCALE GENOMIC DNA]</scope>
    <source>
        <strain evidence="4 5">CGMCC 4.5598</strain>
    </source>
</reference>
<dbReference type="NCBIfam" id="TIGR00976">
    <property type="entry name" value="CocE_NonD"/>
    <property type="match status" value="1"/>
</dbReference>
<dbReference type="GO" id="GO:0008239">
    <property type="term" value="F:dipeptidyl-peptidase activity"/>
    <property type="evidence" value="ECO:0007669"/>
    <property type="project" value="InterPro"/>
</dbReference>
<keyword evidence="1" id="KW-0378">Hydrolase</keyword>
<proteinExistence type="predicted"/>
<evidence type="ECO:0000313" key="5">
    <source>
        <dbReference type="Proteomes" id="UP000199361"/>
    </source>
</evidence>
<feature type="region of interest" description="Disordered" evidence="2">
    <location>
        <begin position="493"/>
        <end position="512"/>
    </location>
</feature>
<dbReference type="Gene3D" id="2.60.120.260">
    <property type="entry name" value="Galactose-binding domain-like"/>
    <property type="match status" value="1"/>
</dbReference>
<organism evidence="4 5">
    <name type="scientific">Nonomuraea wenchangensis</name>
    <dbReference type="NCBI Taxonomy" id="568860"/>
    <lineage>
        <taxon>Bacteria</taxon>
        <taxon>Bacillati</taxon>
        <taxon>Actinomycetota</taxon>
        <taxon>Actinomycetes</taxon>
        <taxon>Streptosporangiales</taxon>
        <taxon>Streptosporangiaceae</taxon>
        <taxon>Nonomuraea</taxon>
    </lineage>
</organism>
<feature type="domain" description="Xaa-Pro dipeptidyl-peptidase C-terminal" evidence="3">
    <location>
        <begin position="424"/>
        <end position="647"/>
    </location>
</feature>
<dbReference type="SMART" id="SM00939">
    <property type="entry name" value="PepX_C"/>
    <property type="match status" value="1"/>
</dbReference>
<evidence type="ECO:0000256" key="2">
    <source>
        <dbReference type="SAM" id="MobiDB-lite"/>
    </source>
</evidence>
<evidence type="ECO:0000256" key="1">
    <source>
        <dbReference type="ARBA" id="ARBA00022801"/>
    </source>
</evidence>
<dbReference type="Gene3D" id="1.10.3020.10">
    <property type="entry name" value="alpha-amino acid ester hydrolase ( Helical cap domain)"/>
    <property type="match status" value="1"/>
</dbReference>
<gene>
    <name evidence="4" type="ORF">SAMN05421811_105426</name>
</gene>
<dbReference type="InterPro" id="IPR000383">
    <property type="entry name" value="Xaa-Pro-like_dom"/>
</dbReference>
<dbReference type="Pfam" id="PF11578">
    <property type="entry name" value="DUF3237"/>
    <property type="match status" value="1"/>
</dbReference>
<dbReference type="PANTHER" id="PTHR43056">
    <property type="entry name" value="PEPTIDASE S9 PROLYL OLIGOPEPTIDASE"/>
    <property type="match status" value="1"/>
</dbReference>